<protein>
    <submittedName>
        <fullName evidence="6">Leukocyte surface antigen CD53</fullName>
    </submittedName>
</protein>
<comment type="caution">
    <text evidence="6">The sequence shown here is derived from an EMBL/GenBank/DDBJ whole genome shotgun (WGS) entry which is preliminary data.</text>
</comment>
<name>A0ABR4QMR8_9CEST</name>
<feature type="transmembrane region" description="Helical" evidence="5">
    <location>
        <begin position="12"/>
        <end position="37"/>
    </location>
</feature>
<organism evidence="6 7">
    <name type="scientific">Taenia crassiceps</name>
    <dbReference type="NCBI Taxonomy" id="6207"/>
    <lineage>
        <taxon>Eukaryota</taxon>
        <taxon>Metazoa</taxon>
        <taxon>Spiralia</taxon>
        <taxon>Lophotrochozoa</taxon>
        <taxon>Platyhelminthes</taxon>
        <taxon>Cestoda</taxon>
        <taxon>Eucestoda</taxon>
        <taxon>Cyclophyllidea</taxon>
        <taxon>Taeniidae</taxon>
        <taxon>Taenia</taxon>
    </lineage>
</organism>
<dbReference type="CDD" id="cd03127">
    <property type="entry name" value="tetraspanin_LEL"/>
    <property type="match status" value="1"/>
</dbReference>
<evidence type="ECO:0000313" key="6">
    <source>
        <dbReference type="EMBL" id="KAL5110378.1"/>
    </source>
</evidence>
<evidence type="ECO:0000256" key="5">
    <source>
        <dbReference type="SAM" id="Phobius"/>
    </source>
</evidence>
<keyword evidence="4 5" id="KW-0472">Membrane</keyword>
<dbReference type="EMBL" id="JAKROA010000002">
    <property type="protein sequence ID" value="KAL5110378.1"/>
    <property type="molecule type" value="Genomic_DNA"/>
</dbReference>
<dbReference type="PRINTS" id="PR00259">
    <property type="entry name" value="TMFOUR"/>
</dbReference>
<feature type="transmembrane region" description="Helical" evidence="5">
    <location>
        <begin position="337"/>
        <end position="359"/>
    </location>
</feature>
<evidence type="ECO:0000256" key="1">
    <source>
        <dbReference type="ARBA" id="ARBA00004141"/>
    </source>
</evidence>
<comment type="subcellular location">
    <subcellularLocation>
        <location evidence="1">Membrane</location>
        <topology evidence="1">Multi-pass membrane protein</topology>
    </subcellularLocation>
</comment>
<dbReference type="InterPro" id="IPR018499">
    <property type="entry name" value="Tetraspanin/Peripherin"/>
</dbReference>
<dbReference type="Gene3D" id="1.10.1450.10">
    <property type="entry name" value="Tetraspanin"/>
    <property type="match status" value="2"/>
</dbReference>
<keyword evidence="3 5" id="KW-1133">Transmembrane helix</keyword>
<gene>
    <name evidence="6" type="ORF">TcWFU_005297</name>
</gene>
<reference evidence="6 7" key="1">
    <citation type="journal article" date="2022" name="Front. Cell. Infect. Microbiol.">
        <title>The Genomes of Two Strains of Taenia crassiceps the Animal Model for the Study of Human Cysticercosis.</title>
        <authorList>
            <person name="Bobes R.J."/>
            <person name="Estrada K."/>
            <person name="Rios-Valencia D.G."/>
            <person name="Calderon-Gallegos A."/>
            <person name="de la Torre P."/>
            <person name="Carrero J.C."/>
            <person name="Sanchez-Flores A."/>
            <person name="Laclette J.P."/>
        </authorList>
    </citation>
    <scope>NUCLEOTIDE SEQUENCE [LARGE SCALE GENOMIC DNA]</scope>
    <source>
        <strain evidence="6">WFUcys</strain>
    </source>
</reference>
<dbReference type="PANTHER" id="PTHR19282:SF515">
    <property type="entry name" value="TETRASPANIN"/>
    <property type="match status" value="1"/>
</dbReference>
<dbReference type="SUPFAM" id="SSF48652">
    <property type="entry name" value="Tetraspanin"/>
    <property type="match status" value="2"/>
</dbReference>
<evidence type="ECO:0000256" key="2">
    <source>
        <dbReference type="ARBA" id="ARBA00022692"/>
    </source>
</evidence>
<dbReference type="PANTHER" id="PTHR19282">
    <property type="entry name" value="TETRASPANIN"/>
    <property type="match status" value="1"/>
</dbReference>
<dbReference type="Pfam" id="PF00335">
    <property type="entry name" value="Tetraspanin"/>
    <property type="match status" value="2"/>
</dbReference>
<proteinExistence type="predicted"/>
<evidence type="ECO:0000256" key="3">
    <source>
        <dbReference type="ARBA" id="ARBA00022989"/>
    </source>
</evidence>
<keyword evidence="7" id="KW-1185">Reference proteome</keyword>
<keyword evidence="2 5" id="KW-0812">Transmembrane</keyword>
<evidence type="ECO:0000313" key="7">
    <source>
        <dbReference type="Proteomes" id="UP001651158"/>
    </source>
</evidence>
<feature type="transmembrane region" description="Helical" evidence="5">
    <location>
        <begin position="49"/>
        <end position="74"/>
    </location>
</feature>
<sequence length="375" mass="40640">MASSLSTKVLRVLLVVFDILLLVAGGIMTGIGIYLVIAARTYGVAEQIQAIAIAFLVLGLLVLLTSIFGCCGALKMNKCYLLLFAFFVALMVIGEIACSVALLVGQDEFRPYIQEYLLSAIKEIETTGNPTLKKTITHLQDELDCCGANGPNDWKQPRVSCCENEKLYCLEIPSRGCVNAIYYELRESAIAVGAVVITLAVLEIDAMAISRSGSCIRVLLIVFNLFVFYAILMVLLIIGEITCGTLLFALKNQSLKLIEQYFSSSIYNIESGIGSSQLLNSIKKIQSSLECCGARGPGDWKDPYEFCCSSGRICFRVPQLGCIQAADQVLTEGRLPLGIAIIVLGVIEMGAVACAAFLARQIQQTSWNASAARHE</sequence>
<accession>A0ABR4QMR8</accession>
<evidence type="ECO:0000256" key="4">
    <source>
        <dbReference type="ARBA" id="ARBA00023136"/>
    </source>
</evidence>
<feature type="transmembrane region" description="Helical" evidence="5">
    <location>
        <begin position="218"/>
        <end position="238"/>
    </location>
</feature>
<dbReference type="InterPro" id="IPR008952">
    <property type="entry name" value="Tetraspanin_EC2_sf"/>
</dbReference>
<dbReference type="Proteomes" id="UP001651158">
    <property type="component" value="Unassembled WGS sequence"/>
</dbReference>
<feature type="transmembrane region" description="Helical" evidence="5">
    <location>
        <begin position="81"/>
        <end position="104"/>
    </location>
</feature>